<dbReference type="STRING" id="74348.SAMN04488523_10130"/>
<feature type="compositionally biased region" description="Basic residues" evidence="1">
    <location>
        <begin position="43"/>
        <end position="53"/>
    </location>
</feature>
<evidence type="ECO:0000313" key="2">
    <source>
        <dbReference type="EMBL" id="SFD45652.1"/>
    </source>
</evidence>
<organism evidence="2 3">
    <name type="scientific">Sulfitobacter brevis</name>
    <dbReference type="NCBI Taxonomy" id="74348"/>
    <lineage>
        <taxon>Bacteria</taxon>
        <taxon>Pseudomonadati</taxon>
        <taxon>Pseudomonadota</taxon>
        <taxon>Alphaproteobacteria</taxon>
        <taxon>Rhodobacterales</taxon>
        <taxon>Roseobacteraceae</taxon>
        <taxon>Sulfitobacter</taxon>
    </lineage>
</organism>
<feature type="region of interest" description="Disordered" evidence="1">
    <location>
        <begin position="25"/>
        <end position="53"/>
    </location>
</feature>
<gene>
    <name evidence="2" type="ORF">SAMN04488523_10130</name>
</gene>
<keyword evidence="3" id="KW-1185">Reference proteome</keyword>
<name>A0A1I1SH46_9RHOB</name>
<protein>
    <submittedName>
        <fullName evidence="2">Uncharacterized protein</fullName>
    </submittedName>
</protein>
<dbReference type="EMBL" id="FOMW01000001">
    <property type="protein sequence ID" value="SFD45652.1"/>
    <property type="molecule type" value="Genomic_DNA"/>
</dbReference>
<evidence type="ECO:0000313" key="3">
    <source>
        <dbReference type="Proteomes" id="UP000198977"/>
    </source>
</evidence>
<dbReference type="RefSeq" id="WP_245766213.1">
    <property type="nucleotide sequence ID" value="NZ_FOMW01000001.1"/>
</dbReference>
<dbReference type="Proteomes" id="UP000198977">
    <property type="component" value="Unassembled WGS sequence"/>
</dbReference>
<dbReference type="AlphaFoldDB" id="A0A1I1SH46"/>
<evidence type="ECO:0000256" key="1">
    <source>
        <dbReference type="SAM" id="MobiDB-lite"/>
    </source>
</evidence>
<proteinExistence type="predicted"/>
<reference evidence="3" key="1">
    <citation type="submission" date="2016-10" db="EMBL/GenBank/DDBJ databases">
        <authorList>
            <person name="Varghese N."/>
            <person name="Submissions S."/>
        </authorList>
    </citation>
    <scope>NUCLEOTIDE SEQUENCE [LARGE SCALE GENOMIC DNA]</scope>
    <source>
        <strain evidence="3">DSM 11443</strain>
    </source>
</reference>
<sequence>MLACASCGAPLSQFKALRVEEARPAAVTHQRPQRGRATIPVKAAKRHQSYAKPRKRKPWYRDLLEEAFDFVEDIFD</sequence>
<accession>A0A1I1SH46</accession>